<dbReference type="AlphaFoldDB" id="A0A930YJH5"/>
<dbReference type="SUPFAM" id="SSF55729">
    <property type="entry name" value="Acyl-CoA N-acyltransferases (Nat)"/>
    <property type="match status" value="1"/>
</dbReference>
<organism evidence="2 3">
    <name type="scientific">Nocardioides agariphilus</name>
    <dbReference type="NCBI Taxonomy" id="433664"/>
    <lineage>
        <taxon>Bacteria</taxon>
        <taxon>Bacillati</taxon>
        <taxon>Actinomycetota</taxon>
        <taxon>Actinomycetes</taxon>
        <taxon>Propionibacteriales</taxon>
        <taxon>Nocardioidaceae</taxon>
        <taxon>Nocardioides</taxon>
    </lineage>
</organism>
<accession>A0A930YJH5</accession>
<comment type="caution">
    <text evidence="2">The sequence shown here is derived from an EMBL/GenBank/DDBJ whole genome shotgun (WGS) entry which is preliminary data.</text>
</comment>
<protein>
    <submittedName>
        <fullName evidence="2">GNAT family N-acetyltransferase</fullName>
    </submittedName>
</protein>
<evidence type="ECO:0000313" key="2">
    <source>
        <dbReference type="EMBL" id="MBF4769302.1"/>
    </source>
</evidence>
<keyword evidence="3" id="KW-1185">Reference proteome</keyword>
<dbReference type="GO" id="GO:0016747">
    <property type="term" value="F:acyltransferase activity, transferring groups other than amino-acyl groups"/>
    <property type="evidence" value="ECO:0007669"/>
    <property type="project" value="InterPro"/>
</dbReference>
<name>A0A930YJH5_9ACTN</name>
<dbReference type="Proteomes" id="UP000660668">
    <property type="component" value="Unassembled WGS sequence"/>
</dbReference>
<evidence type="ECO:0000313" key="3">
    <source>
        <dbReference type="Proteomes" id="UP000660668"/>
    </source>
</evidence>
<evidence type="ECO:0000259" key="1">
    <source>
        <dbReference type="PROSITE" id="PS51186"/>
    </source>
</evidence>
<feature type="domain" description="N-acetyltransferase" evidence="1">
    <location>
        <begin position="119"/>
        <end position="262"/>
    </location>
</feature>
<dbReference type="InterPro" id="IPR000182">
    <property type="entry name" value="GNAT_dom"/>
</dbReference>
<reference evidence="2" key="1">
    <citation type="submission" date="2020-11" db="EMBL/GenBank/DDBJ databases">
        <title>Nocardioides cynanchi sp. nov., isolated from soil of rhizosphere of Cynanchum wilfordii.</title>
        <authorList>
            <person name="Lee J.-S."/>
            <person name="Suh M.K."/>
            <person name="Kim J.-S."/>
        </authorList>
    </citation>
    <scope>NUCLEOTIDE SEQUENCE</scope>
    <source>
        <strain evidence="2">KCTC 19276</strain>
    </source>
</reference>
<dbReference type="RefSeq" id="WP_194697446.1">
    <property type="nucleotide sequence ID" value="NZ_JADKPO010000023.1"/>
</dbReference>
<dbReference type="Pfam" id="PF00583">
    <property type="entry name" value="Acetyltransf_1"/>
    <property type="match status" value="1"/>
</dbReference>
<dbReference type="Gene3D" id="3.40.630.30">
    <property type="match status" value="1"/>
</dbReference>
<dbReference type="EMBL" id="JADKPO010000023">
    <property type="protein sequence ID" value="MBF4769302.1"/>
    <property type="molecule type" value="Genomic_DNA"/>
</dbReference>
<sequence length="262" mass="28294">MDIQGLGWRTDLALLEISGSVLEDRGDHIVVTTPDNPTFYWGNFVLLAAPPAHAADARQWLGVFESAHPAAAHRTFGIDGTSGTADDASPFVDLGLDVDVASVMTAASVHEPARPNRDATYRPLHNDADWEQQVELTMAGEAAAYSLEFSTGRARQHRALADAGHGQYWGAFEDGRLLSSMGLFRASPGLARFQTVKTHPDARGRGLAGTLVHEISRFGFADLGAETLVMVADPDYLAIRVYRSVGFTDSEVQVGVERYPAD</sequence>
<proteinExistence type="predicted"/>
<gene>
    <name evidence="2" type="ORF">ISU10_16160</name>
</gene>
<dbReference type="PROSITE" id="PS51186">
    <property type="entry name" value="GNAT"/>
    <property type="match status" value="1"/>
</dbReference>
<dbReference type="InterPro" id="IPR016181">
    <property type="entry name" value="Acyl_CoA_acyltransferase"/>
</dbReference>